<dbReference type="InterPro" id="IPR006935">
    <property type="entry name" value="Helicase/UvrB_N"/>
</dbReference>
<accession>A0A7Y4F028</accession>
<evidence type="ECO:0000313" key="2">
    <source>
        <dbReference type="EMBL" id="NOI10964.1"/>
    </source>
</evidence>
<name>A0A7Y4F028_VIBAL</name>
<dbReference type="RefSeq" id="WP_171346100.1">
    <property type="nucleotide sequence ID" value="NZ_VTYF01000012.1"/>
</dbReference>
<dbReference type="GO" id="GO:0016787">
    <property type="term" value="F:hydrolase activity"/>
    <property type="evidence" value="ECO:0007669"/>
    <property type="project" value="InterPro"/>
</dbReference>
<dbReference type="Pfam" id="PF04851">
    <property type="entry name" value="ResIII"/>
    <property type="match status" value="1"/>
</dbReference>
<dbReference type="GO" id="GO:0005829">
    <property type="term" value="C:cytosol"/>
    <property type="evidence" value="ECO:0007669"/>
    <property type="project" value="TreeGrafter"/>
</dbReference>
<evidence type="ECO:0000259" key="1">
    <source>
        <dbReference type="PROSITE" id="PS51192"/>
    </source>
</evidence>
<proteinExistence type="predicted"/>
<dbReference type="InterPro" id="IPR050742">
    <property type="entry name" value="Helicase_Restrict-Modif_Enz"/>
</dbReference>
<evidence type="ECO:0000313" key="3">
    <source>
        <dbReference type="Proteomes" id="UP000532247"/>
    </source>
</evidence>
<sequence length="460" mass="52108">MLRGWQEECVSSAISHYVRGNRHFLAQATPGAGKTFMAANLAKSLFERSMIDFVICFSPSKIISASTRESFARTLKKEMDGSFGSLGISITYQSVAHLDDRFWSKLLKYRVLCVFDEIHHCGGDNEQNSNSWGQQILCNIQKVATYTLALTGTPWRSDLVPITLASYSDPEGEIVCNYQYTLNQAVTDNVCRRPKIVLIDCEYQEVNTNGETSTYNSIHELIETEDQNYSSILGNWKATHYLINEAVSKLNRIRQVNPEAGGLIVASSIKHAKALAHMLETEFEQSTCTVTHLEFNAQTQIESFKTSKTQWIVSVGMVSEGTDIPRLQVCCHLSNIKTELYFRQILGRILRRTEDVNQEAWLYTFAEPKLVSFSSQVEIDIPDSCMYRAYDSKGSSTTNSKHSPFLTQHEIKEDTINTPSGNSFVWQRDDIENTDVNTGLQNSNLILKQFRLKVIEAFKY</sequence>
<organism evidence="2 3">
    <name type="scientific">Vibrio alginolyticus</name>
    <dbReference type="NCBI Taxonomy" id="663"/>
    <lineage>
        <taxon>Bacteria</taxon>
        <taxon>Pseudomonadati</taxon>
        <taxon>Pseudomonadota</taxon>
        <taxon>Gammaproteobacteria</taxon>
        <taxon>Vibrionales</taxon>
        <taxon>Vibrionaceae</taxon>
        <taxon>Vibrio</taxon>
    </lineage>
</organism>
<dbReference type="InterPro" id="IPR027417">
    <property type="entry name" value="P-loop_NTPase"/>
</dbReference>
<dbReference type="Gene3D" id="3.40.50.300">
    <property type="entry name" value="P-loop containing nucleotide triphosphate hydrolases"/>
    <property type="match status" value="2"/>
</dbReference>
<feature type="domain" description="Helicase ATP-binding" evidence="1">
    <location>
        <begin position="15"/>
        <end position="172"/>
    </location>
</feature>
<gene>
    <name evidence="2" type="ORF">F0254_19205</name>
</gene>
<reference evidence="2 3" key="1">
    <citation type="submission" date="2019-09" db="EMBL/GenBank/DDBJ databases">
        <title>Draft genome sequencing and comparative genomics of hatchery-associated Vibrios.</title>
        <authorList>
            <person name="Kehlet-Delgado H."/>
            <person name="Mueller R.S."/>
        </authorList>
    </citation>
    <scope>NUCLEOTIDE SEQUENCE [LARGE SCALE GENOMIC DNA]</scope>
    <source>
        <strain evidence="2 3">081416A</strain>
    </source>
</reference>
<protein>
    <submittedName>
        <fullName evidence="2">Diguanylate cyclase</fullName>
    </submittedName>
</protein>
<dbReference type="SUPFAM" id="SSF52540">
    <property type="entry name" value="P-loop containing nucleoside triphosphate hydrolases"/>
    <property type="match status" value="1"/>
</dbReference>
<dbReference type="PANTHER" id="PTHR47396">
    <property type="entry name" value="TYPE I RESTRICTION ENZYME ECOKI R PROTEIN"/>
    <property type="match status" value="1"/>
</dbReference>
<dbReference type="InterPro" id="IPR014001">
    <property type="entry name" value="Helicase_ATP-bd"/>
</dbReference>
<dbReference type="PROSITE" id="PS51192">
    <property type="entry name" value="HELICASE_ATP_BIND_1"/>
    <property type="match status" value="1"/>
</dbReference>
<dbReference type="PANTHER" id="PTHR47396:SF1">
    <property type="entry name" value="ATP-DEPENDENT HELICASE IRC3-RELATED"/>
    <property type="match status" value="1"/>
</dbReference>
<dbReference type="EMBL" id="VTYF01000012">
    <property type="protein sequence ID" value="NOI10964.1"/>
    <property type="molecule type" value="Genomic_DNA"/>
</dbReference>
<dbReference type="Proteomes" id="UP000532247">
    <property type="component" value="Unassembled WGS sequence"/>
</dbReference>
<dbReference type="SMART" id="SM00487">
    <property type="entry name" value="DEXDc"/>
    <property type="match status" value="1"/>
</dbReference>
<dbReference type="GO" id="GO:0005524">
    <property type="term" value="F:ATP binding"/>
    <property type="evidence" value="ECO:0007669"/>
    <property type="project" value="InterPro"/>
</dbReference>
<dbReference type="AlphaFoldDB" id="A0A7Y4F028"/>
<dbReference type="GO" id="GO:0003677">
    <property type="term" value="F:DNA binding"/>
    <property type="evidence" value="ECO:0007669"/>
    <property type="project" value="InterPro"/>
</dbReference>
<dbReference type="Pfam" id="PF00271">
    <property type="entry name" value="Helicase_C"/>
    <property type="match status" value="1"/>
</dbReference>
<comment type="caution">
    <text evidence="2">The sequence shown here is derived from an EMBL/GenBank/DDBJ whole genome shotgun (WGS) entry which is preliminary data.</text>
</comment>
<dbReference type="InterPro" id="IPR001650">
    <property type="entry name" value="Helicase_C-like"/>
</dbReference>